<dbReference type="InterPro" id="IPR016155">
    <property type="entry name" value="Mopterin_synth/thiamin_S_b"/>
</dbReference>
<evidence type="ECO:0008006" key="3">
    <source>
        <dbReference type="Google" id="ProtNLM"/>
    </source>
</evidence>
<dbReference type="OrthoDB" id="5460212at2"/>
<name>A0A1B7XAF4_9BACT</name>
<protein>
    <recommendedName>
        <fullName evidence="3">Thiamine biosynthesis protein ThiS</fullName>
    </recommendedName>
</protein>
<comment type="caution">
    <text evidence="1">The sequence shown here is derived from an EMBL/GenBank/DDBJ whole genome shotgun (WGS) entry which is preliminary data.</text>
</comment>
<dbReference type="InterPro" id="IPR003749">
    <property type="entry name" value="ThiS/MoaD-like"/>
</dbReference>
<gene>
    <name evidence="1" type="ORF">SP90_13155</name>
</gene>
<reference evidence="1 2" key="1">
    <citation type="submission" date="2015-01" db="EMBL/GenBank/DDBJ databases">
        <title>Desulfovibrio sp. JC271 draft genome sequence.</title>
        <authorList>
            <person name="Shivani Y."/>
            <person name="Subhash Y."/>
            <person name="Sasikala C."/>
            <person name="Ramana C.V."/>
        </authorList>
    </citation>
    <scope>NUCLEOTIDE SEQUENCE [LARGE SCALE GENOMIC DNA]</scope>
    <source>
        <strain evidence="1 2">JC271</strain>
    </source>
</reference>
<dbReference type="RefSeq" id="WP_066857149.1">
    <property type="nucleotide sequence ID" value="NZ_JXMS01000026.1"/>
</dbReference>
<dbReference type="PATRIC" id="fig|1560234.3.peg.1743"/>
<dbReference type="InterPro" id="IPR012675">
    <property type="entry name" value="Beta-grasp_dom_sf"/>
</dbReference>
<keyword evidence="2" id="KW-1185">Reference proteome</keyword>
<dbReference type="SUPFAM" id="SSF54285">
    <property type="entry name" value="MoaD/ThiS"/>
    <property type="match status" value="1"/>
</dbReference>
<dbReference type="Pfam" id="PF02597">
    <property type="entry name" value="ThiS"/>
    <property type="match status" value="1"/>
</dbReference>
<dbReference type="EMBL" id="JXMS01000026">
    <property type="protein sequence ID" value="OBQ46369.1"/>
    <property type="molecule type" value="Genomic_DNA"/>
</dbReference>
<evidence type="ECO:0000313" key="1">
    <source>
        <dbReference type="EMBL" id="OBQ46369.1"/>
    </source>
</evidence>
<proteinExistence type="predicted"/>
<dbReference type="Proteomes" id="UP000091979">
    <property type="component" value="Unassembled WGS sequence"/>
</dbReference>
<accession>A0A1B7XAF4</accession>
<organism evidence="1 2">
    <name type="scientific">Halodesulfovibrio spirochaetisodalis</name>
    <dbReference type="NCBI Taxonomy" id="1560234"/>
    <lineage>
        <taxon>Bacteria</taxon>
        <taxon>Pseudomonadati</taxon>
        <taxon>Thermodesulfobacteriota</taxon>
        <taxon>Desulfovibrionia</taxon>
        <taxon>Desulfovibrionales</taxon>
        <taxon>Desulfovibrionaceae</taxon>
        <taxon>Halodesulfovibrio</taxon>
    </lineage>
</organism>
<dbReference type="Gene3D" id="3.10.20.30">
    <property type="match status" value="1"/>
</dbReference>
<dbReference type="AlphaFoldDB" id="A0A1B7XAF4"/>
<sequence>MQEEKVVYTRPYGVTVTLQPQNETRTVKARSVRQLLNMVKASPTTVLVIRNNELLTSDRKLSHGDEIIVRTVVSSG</sequence>
<evidence type="ECO:0000313" key="2">
    <source>
        <dbReference type="Proteomes" id="UP000091979"/>
    </source>
</evidence>